<dbReference type="PROSITE" id="PS00379">
    <property type="entry name" value="CDP_ALCOHOL_P_TRANSF"/>
    <property type="match status" value="1"/>
</dbReference>
<evidence type="ECO:0000256" key="3">
    <source>
        <dbReference type="ARBA" id="ARBA00022679"/>
    </source>
</evidence>
<dbReference type="Gene3D" id="1.20.120.1760">
    <property type="match status" value="1"/>
</dbReference>
<dbReference type="STRING" id="401625.A0A0P1BFV8"/>
<comment type="subcellular location">
    <subcellularLocation>
        <location evidence="1">Membrane</location>
        <topology evidence="1">Multi-pass membrane protein</topology>
    </subcellularLocation>
</comment>
<feature type="transmembrane region" description="Helical" evidence="11">
    <location>
        <begin position="187"/>
        <end position="208"/>
    </location>
</feature>
<evidence type="ECO:0000256" key="7">
    <source>
        <dbReference type="ARBA" id="ARBA00023136"/>
    </source>
</evidence>
<sequence>MDSTSTPASSSPAPALSEDILTLPNVLTILRLASTPLLGYLVVQGHMEHACVLLFVSGLTDVLDGWIARARGSYTVFGSIADPAADKALMTVMVLALAYRGLLPASLVALILGRDIALVISAFFVRYRTLPEPKTFSRYFNPRLPSATVTPTQLSKYNTFLQLLLVGGATLLPITPEWFQEASQTPWNIYMALVAITTVWSGVGYLGGGGSAKFLGNKAREVAAKRFKGSKQDKS</sequence>
<proteinExistence type="inferred from homology"/>
<dbReference type="OrthoDB" id="10020554at2759"/>
<name>A0A0P1BFV8_9BASI</name>
<dbReference type="GO" id="GO:0016020">
    <property type="term" value="C:membrane"/>
    <property type="evidence" value="ECO:0007669"/>
    <property type="project" value="UniProtKB-SubCell"/>
</dbReference>
<comment type="similarity">
    <text evidence="10">Belongs to the CDP-alcohol phosphatidyltransferase class-I family.</text>
</comment>
<dbReference type="GO" id="GO:0032049">
    <property type="term" value="P:cardiolipin biosynthetic process"/>
    <property type="evidence" value="ECO:0007669"/>
    <property type="project" value="TreeGrafter"/>
</dbReference>
<keyword evidence="9" id="KW-1208">Phospholipid metabolism</keyword>
<keyword evidence="2" id="KW-0444">Lipid biosynthesis</keyword>
<dbReference type="PANTHER" id="PTHR14269:SF60">
    <property type="entry name" value="CARDIOLIPIN SYNTHASE (CMP-FORMING)"/>
    <property type="match status" value="1"/>
</dbReference>
<organism evidence="12 13">
    <name type="scientific">Ceraceosorus bombacis</name>
    <dbReference type="NCBI Taxonomy" id="401625"/>
    <lineage>
        <taxon>Eukaryota</taxon>
        <taxon>Fungi</taxon>
        <taxon>Dikarya</taxon>
        <taxon>Basidiomycota</taxon>
        <taxon>Ustilaginomycotina</taxon>
        <taxon>Exobasidiomycetes</taxon>
        <taxon>Ceraceosorales</taxon>
        <taxon>Ceraceosoraceae</taxon>
        <taxon>Ceraceosorus</taxon>
    </lineage>
</organism>
<reference evidence="12 13" key="1">
    <citation type="submission" date="2014-09" db="EMBL/GenBank/DDBJ databases">
        <authorList>
            <person name="Magalhaes I.L.F."/>
            <person name="Oliveira U."/>
            <person name="Santos F.R."/>
            <person name="Vidigal T.H.D.A."/>
            <person name="Brescovit A.D."/>
            <person name="Santos A.J."/>
        </authorList>
    </citation>
    <scope>NUCLEOTIDE SEQUENCE [LARGE SCALE GENOMIC DNA]</scope>
</reference>
<keyword evidence="7 11" id="KW-0472">Membrane</keyword>
<dbReference type="PANTHER" id="PTHR14269">
    <property type="entry name" value="CDP-DIACYLGLYCEROL--GLYCEROL-3-PHOSPHATE 3-PHOSPHATIDYLTRANSFERASE-RELATED"/>
    <property type="match status" value="1"/>
</dbReference>
<dbReference type="InterPro" id="IPR050324">
    <property type="entry name" value="CDP-alcohol_PTase-I"/>
</dbReference>
<evidence type="ECO:0000256" key="1">
    <source>
        <dbReference type="ARBA" id="ARBA00004141"/>
    </source>
</evidence>
<keyword evidence="13" id="KW-1185">Reference proteome</keyword>
<keyword evidence="3 10" id="KW-0808">Transferase</keyword>
<dbReference type="GO" id="GO:0043337">
    <property type="term" value="F:cardiolipin synthase (CMP-forming)"/>
    <property type="evidence" value="ECO:0007669"/>
    <property type="project" value="TreeGrafter"/>
</dbReference>
<dbReference type="InterPro" id="IPR043130">
    <property type="entry name" value="CDP-OH_PTrfase_TM_dom"/>
</dbReference>
<evidence type="ECO:0000256" key="5">
    <source>
        <dbReference type="ARBA" id="ARBA00022989"/>
    </source>
</evidence>
<feature type="transmembrane region" description="Helical" evidence="11">
    <location>
        <begin position="20"/>
        <end position="43"/>
    </location>
</feature>
<keyword evidence="5 11" id="KW-1133">Transmembrane helix</keyword>
<keyword evidence="4 11" id="KW-0812">Transmembrane</keyword>
<evidence type="ECO:0000256" key="9">
    <source>
        <dbReference type="ARBA" id="ARBA00023264"/>
    </source>
</evidence>
<feature type="transmembrane region" description="Helical" evidence="11">
    <location>
        <begin position="50"/>
        <end position="68"/>
    </location>
</feature>
<dbReference type="Proteomes" id="UP000054845">
    <property type="component" value="Unassembled WGS sequence"/>
</dbReference>
<accession>A0A0P1BFV8</accession>
<evidence type="ECO:0000256" key="2">
    <source>
        <dbReference type="ARBA" id="ARBA00022516"/>
    </source>
</evidence>
<dbReference type="InterPro" id="IPR048254">
    <property type="entry name" value="CDP_ALCOHOL_P_TRANSF_CS"/>
</dbReference>
<evidence type="ECO:0000313" key="13">
    <source>
        <dbReference type="Proteomes" id="UP000054845"/>
    </source>
</evidence>
<dbReference type="Pfam" id="PF01066">
    <property type="entry name" value="CDP-OH_P_transf"/>
    <property type="match status" value="1"/>
</dbReference>
<evidence type="ECO:0000313" key="12">
    <source>
        <dbReference type="EMBL" id="CEH14467.1"/>
    </source>
</evidence>
<dbReference type="AlphaFoldDB" id="A0A0P1BFV8"/>
<evidence type="ECO:0000256" key="11">
    <source>
        <dbReference type="SAM" id="Phobius"/>
    </source>
</evidence>
<keyword evidence="6" id="KW-0443">Lipid metabolism</keyword>
<feature type="transmembrane region" description="Helical" evidence="11">
    <location>
        <begin position="157"/>
        <end position="175"/>
    </location>
</feature>
<dbReference type="InterPro" id="IPR000462">
    <property type="entry name" value="CDP-OH_P_trans"/>
</dbReference>
<protein>
    <submittedName>
        <fullName evidence="12">CDP-alcohol phosphatidyltransferase/Phosphatidylglycerol-phosphate synthase</fullName>
    </submittedName>
</protein>
<evidence type="ECO:0000256" key="6">
    <source>
        <dbReference type="ARBA" id="ARBA00023098"/>
    </source>
</evidence>
<dbReference type="GO" id="GO:0005739">
    <property type="term" value="C:mitochondrion"/>
    <property type="evidence" value="ECO:0007669"/>
    <property type="project" value="TreeGrafter"/>
</dbReference>
<evidence type="ECO:0000256" key="4">
    <source>
        <dbReference type="ARBA" id="ARBA00022692"/>
    </source>
</evidence>
<evidence type="ECO:0000256" key="10">
    <source>
        <dbReference type="RuleBase" id="RU003750"/>
    </source>
</evidence>
<dbReference type="EMBL" id="CCYA01000243">
    <property type="protein sequence ID" value="CEH14467.1"/>
    <property type="molecule type" value="Genomic_DNA"/>
</dbReference>
<evidence type="ECO:0000256" key="8">
    <source>
        <dbReference type="ARBA" id="ARBA00023209"/>
    </source>
</evidence>
<feature type="transmembrane region" description="Helical" evidence="11">
    <location>
        <begin position="88"/>
        <end position="112"/>
    </location>
</feature>
<keyword evidence="8" id="KW-0594">Phospholipid biosynthesis</keyword>